<dbReference type="Proteomes" id="UP000054826">
    <property type="component" value="Unassembled WGS sequence"/>
</dbReference>
<evidence type="ECO:0000313" key="2">
    <source>
        <dbReference type="Proteomes" id="UP000054826"/>
    </source>
</evidence>
<comment type="caution">
    <text evidence="1">The sequence shown here is derived from an EMBL/GenBank/DDBJ whole genome shotgun (WGS) entry which is preliminary data.</text>
</comment>
<evidence type="ECO:0000313" key="1">
    <source>
        <dbReference type="EMBL" id="KRZ27043.1"/>
    </source>
</evidence>
<reference evidence="1 2" key="1">
    <citation type="submission" date="2015-01" db="EMBL/GenBank/DDBJ databases">
        <title>Evolution of Trichinella species and genotypes.</title>
        <authorList>
            <person name="Korhonen P.K."/>
            <person name="Edoardo P."/>
            <person name="Giuseppe L.R."/>
            <person name="Gasser R.B."/>
        </authorList>
    </citation>
    <scope>NUCLEOTIDE SEQUENCE [LARGE SCALE GENOMIC DNA]</scope>
    <source>
        <strain evidence="1">ISS176</strain>
    </source>
</reference>
<sequence length="92" mass="10920">MFSEFNTALNCGYRPFTIAEHLISLNDVIQREWSKEKIKMQLARYKNLSTAGSRSKENKRHGCFETVLRIPKHFTAKLYFPVSYNEISIRYR</sequence>
<name>A0A0V1IWD4_TRIPS</name>
<dbReference type="AlphaFoldDB" id="A0A0V1IWD4"/>
<dbReference type="EMBL" id="JYDV01000172">
    <property type="protein sequence ID" value="KRZ27043.1"/>
    <property type="molecule type" value="Genomic_DNA"/>
</dbReference>
<accession>A0A0V1IWD4</accession>
<gene>
    <name evidence="1" type="ORF">T4C_8398</name>
</gene>
<proteinExistence type="predicted"/>
<protein>
    <submittedName>
        <fullName evidence="1">Uncharacterized protein</fullName>
    </submittedName>
</protein>
<organism evidence="1 2">
    <name type="scientific">Trichinella pseudospiralis</name>
    <name type="common">Parasitic roundworm</name>
    <dbReference type="NCBI Taxonomy" id="6337"/>
    <lineage>
        <taxon>Eukaryota</taxon>
        <taxon>Metazoa</taxon>
        <taxon>Ecdysozoa</taxon>
        <taxon>Nematoda</taxon>
        <taxon>Enoplea</taxon>
        <taxon>Dorylaimia</taxon>
        <taxon>Trichinellida</taxon>
        <taxon>Trichinellidae</taxon>
        <taxon>Trichinella</taxon>
    </lineage>
</organism>